<accession>A0A8D8VWM1</accession>
<reference evidence="1" key="1">
    <citation type="submission" date="2021-05" db="EMBL/GenBank/DDBJ databases">
        <authorList>
            <person name="Alioto T."/>
            <person name="Alioto T."/>
            <person name="Gomez Garrido J."/>
        </authorList>
    </citation>
    <scope>NUCLEOTIDE SEQUENCE</scope>
</reference>
<dbReference type="AlphaFoldDB" id="A0A8D8VWM1"/>
<proteinExistence type="predicted"/>
<sequence>MVIQQFLTSFTVISFVLFLKNFKYSFFSQGWNRLVLITGNRWAWLRTNETSSHFRFSNTSLKEVPVTFLKLKYMIGYFPNRFTIRFRLPIFSVGNTLVVLPI</sequence>
<dbReference type="EMBL" id="HBUF01448818">
    <property type="protein sequence ID" value="CAG6743494.1"/>
    <property type="molecule type" value="Transcribed_RNA"/>
</dbReference>
<dbReference type="EMBL" id="HBUF01102526">
    <property type="protein sequence ID" value="CAG6638413.1"/>
    <property type="molecule type" value="Transcribed_RNA"/>
</dbReference>
<dbReference type="EMBL" id="HBUF01263228">
    <property type="protein sequence ID" value="CAG6683499.1"/>
    <property type="molecule type" value="Transcribed_RNA"/>
</dbReference>
<organism evidence="1">
    <name type="scientific">Cacopsylla melanoneura</name>
    <dbReference type="NCBI Taxonomy" id="428564"/>
    <lineage>
        <taxon>Eukaryota</taxon>
        <taxon>Metazoa</taxon>
        <taxon>Ecdysozoa</taxon>
        <taxon>Arthropoda</taxon>
        <taxon>Hexapoda</taxon>
        <taxon>Insecta</taxon>
        <taxon>Pterygota</taxon>
        <taxon>Neoptera</taxon>
        <taxon>Paraneoptera</taxon>
        <taxon>Hemiptera</taxon>
        <taxon>Sternorrhyncha</taxon>
        <taxon>Psylloidea</taxon>
        <taxon>Psyllidae</taxon>
        <taxon>Psyllinae</taxon>
        <taxon>Cacopsylla</taxon>
    </lineage>
</organism>
<protein>
    <submittedName>
        <fullName evidence="1">Uncharacterized protein</fullName>
    </submittedName>
</protein>
<name>A0A8D8VWM1_9HEMI</name>
<dbReference type="EMBL" id="HBUF01102527">
    <property type="protein sequence ID" value="CAG6638414.1"/>
    <property type="molecule type" value="Transcribed_RNA"/>
</dbReference>
<evidence type="ECO:0000313" key="1">
    <source>
        <dbReference type="EMBL" id="CAG6638413.1"/>
    </source>
</evidence>